<dbReference type="InterPro" id="IPR052164">
    <property type="entry name" value="Anthracycline_SecMetBiosynth"/>
</dbReference>
<dbReference type="PANTHER" id="PTHR33993:SF2">
    <property type="entry name" value="VOC DOMAIN-CONTAINING PROTEIN"/>
    <property type="match status" value="1"/>
</dbReference>
<protein>
    <submittedName>
        <fullName evidence="2">VOC family protein</fullName>
    </submittedName>
</protein>
<dbReference type="InterPro" id="IPR037523">
    <property type="entry name" value="VOC_core"/>
</dbReference>
<dbReference type="PANTHER" id="PTHR33993">
    <property type="entry name" value="GLYOXALASE-RELATED"/>
    <property type="match status" value="1"/>
</dbReference>
<dbReference type="InterPro" id="IPR029068">
    <property type="entry name" value="Glyas_Bleomycin-R_OHBP_Dase"/>
</dbReference>
<dbReference type="CDD" id="cd07247">
    <property type="entry name" value="SgaA_N_like"/>
    <property type="match status" value="1"/>
</dbReference>
<evidence type="ECO:0000259" key="1">
    <source>
        <dbReference type="PROSITE" id="PS51819"/>
    </source>
</evidence>
<accession>A0A933L3Q2</accession>
<dbReference type="EMBL" id="JACRAF010000061">
    <property type="protein sequence ID" value="MBI4923709.1"/>
    <property type="molecule type" value="Genomic_DNA"/>
</dbReference>
<comment type="caution">
    <text evidence="2">The sequence shown here is derived from an EMBL/GenBank/DDBJ whole genome shotgun (WGS) entry which is preliminary data.</text>
</comment>
<dbReference type="Pfam" id="PF00903">
    <property type="entry name" value="Glyoxalase"/>
    <property type="match status" value="1"/>
</dbReference>
<feature type="domain" description="VOC" evidence="1">
    <location>
        <begin position="3"/>
        <end position="116"/>
    </location>
</feature>
<dbReference type="AlphaFoldDB" id="A0A933L3Q2"/>
<evidence type="ECO:0000313" key="2">
    <source>
        <dbReference type="EMBL" id="MBI4923709.1"/>
    </source>
</evidence>
<dbReference type="InterPro" id="IPR004360">
    <property type="entry name" value="Glyas_Fos-R_dOase_dom"/>
</dbReference>
<organism evidence="2 3">
    <name type="scientific">Devosia nanyangense</name>
    <dbReference type="NCBI Taxonomy" id="1228055"/>
    <lineage>
        <taxon>Bacteria</taxon>
        <taxon>Pseudomonadati</taxon>
        <taxon>Pseudomonadota</taxon>
        <taxon>Alphaproteobacteria</taxon>
        <taxon>Hyphomicrobiales</taxon>
        <taxon>Devosiaceae</taxon>
        <taxon>Devosia</taxon>
    </lineage>
</organism>
<gene>
    <name evidence="2" type="ORF">HY834_18370</name>
</gene>
<dbReference type="Gene3D" id="3.10.180.10">
    <property type="entry name" value="2,3-Dihydroxybiphenyl 1,2-Dioxygenase, domain 1"/>
    <property type="match status" value="1"/>
</dbReference>
<dbReference type="SUPFAM" id="SSF54593">
    <property type="entry name" value="Glyoxalase/Bleomycin resistance protein/Dihydroxybiphenyl dioxygenase"/>
    <property type="match status" value="1"/>
</dbReference>
<proteinExistence type="predicted"/>
<dbReference type="Proteomes" id="UP000782610">
    <property type="component" value="Unassembled WGS sequence"/>
</dbReference>
<dbReference type="PROSITE" id="PS51819">
    <property type="entry name" value="VOC"/>
    <property type="match status" value="1"/>
</dbReference>
<sequence>MPHFVHMDIAADDPERAARFYNRVFGWSVTKLEGPVPYWLVTPPADAAGPGAGIAKRELAWQGITPTIEVPSADDYTAKIVAEGGTIVTPKTPIPGVGNLVTFKDPEGNVLAILEAAAENAFVAPPSGQAK</sequence>
<evidence type="ECO:0000313" key="3">
    <source>
        <dbReference type="Proteomes" id="UP000782610"/>
    </source>
</evidence>
<reference evidence="2" key="1">
    <citation type="submission" date="2020-07" db="EMBL/GenBank/DDBJ databases">
        <title>Huge and variable diversity of episymbiotic CPR bacteria and DPANN archaea in groundwater ecosystems.</title>
        <authorList>
            <person name="He C.Y."/>
            <person name="Keren R."/>
            <person name="Whittaker M."/>
            <person name="Farag I.F."/>
            <person name="Doudna J."/>
            <person name="Cate J.H.D."/>
            <person name="Banfield J.F."/>
        </authorList>
    </citation>
    <scope>NUCLEOTIDE SEQUENCE</scope>
    <source>
        <strain evidence="2">NC_groundwater_1586_Pr3_B-0.1um_66_15</strain>
    </source>
</reference>
<name>A0A933L3Q2_9HYPH</name>